<evidence type="ECO:0008006" key="10">
    <source>
        <dbReference type="Google" id="ProtNLM"/>
    </source>
</evidence>
<evidence type="ECO:0000259" key="7">
    <source>
        <dbReference type="PROSITE" id="PS51900"/>
    </source>
</evidence>
<dbReference type="Pfam" id="PF00589">
    <property type="entry name" value="Phage_integrase"/>
    <property type="match status" value="1"/>
</dbReference>
<accession>A0AAN0XTP8</accession>
<evidence type="ECO:0000313" key="8">
    <source>
        <dbReference type="EMBL" id="ANO32414.1"/>
    </source>
</evidence>
<comment type="similarity">
    <text evidence="1">Belongs to the 'phage' integrase family.</text>
</comment>
<protein>
    <recommendedName>
        <fullName evidence="10">Integrase</fullName>
    </recommendedName>
</protein>
<feature type="domain" description="Core-binding (CB)" evidence="7">
    <location>
        <begin position="112"/>
        <end position="193"/>
    </location>
</feature>
<dbReference type="InterPro" id="IPR050090">
    <property type="entry name" value="Tyrosine_recombinase_XerCD"/>
</dbReference>
<organism evidence="8 9">
    <name type="scientific">Vibrio breoganii</name>
    <dbReference type="NCBI Taxonomy" id="553239"/>
    <lineage>
        <taxon>Bacteria</taxon>
        <taxon>Pseudomonadati</taxon>
        <taxon>Pseudomonadota</taxon>
        <taxon>Gammaproteobacteria</taxon>
        <taxon>Vibrionales</taxon>
        <taxon>Vibrionaceae</taxon>
        <taxon>Vibrio</taxon>
    </lineage>
</organism>
<evidence type="ECO:0000256" key="3">
    <source>
        <dbReference type="ARBA" id="ARBA00023125"/>
    </source>
</evidence>
<evidence type="ECO:0000256" key="2">
    <source>
        <dbReference type="ARBA" id="ARBA00022908"/>
    </source>
</evidence>
<evidence type="ECO:0000259" key="6">
    <source>
        <dbReference type="PROSITE" id="PS51898"/>
    </source>
</evidence>
<dbReference type="SUPFAM" id="SSF56349">
    <property type="entry name" value="DNA breaking-rejoining enzymes"/>
    <property type="match status" value="1"/>
</dbReference>
<gene>
    <name evidence="8" type="ORF">A6E01_04015</name>
</gene>
<evidence type="ECO:0000256" key="1">
    <source>
        <dbReference type="ARBA" id="ARBA00008857"/>
    </source>
</evidence>
<dbReference type="GO" id="GO:0006310">
    <property type="term" value="P:DNA recombination"/>
    <property type="evidence" value="ECO:0007669"/>
    <property type="project" value="UniProtKB-KW"/>
</dbReference>
<dbReference type="GO" id="GO:0015074">
    <property type="term" value="P:DNA integration"/>
    <property type="evidence" value="ECO:0007669"/>
    <property type="project" value="UniProtKB-KW"/>
</dbReference>
<dbReference type="Gene3D" id="1.10.150.130">
    <property type="match status" value="1"/>
</dbReference>
<reference evidence="8 9" key="1">
    <citation type="submission" date="2016-06" db="EMBL/GenBank/DDBJ databases">
        <title>Adaptive Radiation by Waves of Gene Transfer Leads to Fine-Scale Resource Partitioning in Marine Microbes.</title>
        <authorList>
            <person name="Hehemann J.-H."/>
            <person name="Arevalo P."/>
            <person name="Datta M.S."/>
            <person name="Yu X."/>
            <person name="Corzett C."/>
            <person name="Henschel A."/>
            <person name="Preheim S.P."/>
            <person name="Timberlake S."/>
            <person name="Alm E.J."/>
            <person name="Polz M.F."/>
        </authorList>
    </citation>
    <scope>NUCLEOTIDE SEQUENCE [LARGE SCALE GENOMIC DNA]</scope>
    <source>
        <strain evidence="8 9">FF50</strain>
    </source>
</reference>
<dbReference type="GO" id="GO:0003677">
    <property type="term" value="F:DNA binding"/>
    <property type="evidence" value="ECO:0007669"/>
    <property type="project" value="UniProtKB-UniRule"/>
</dbReference>
<dbReference type="InterPro" id="IPR010998">
    <property type="entry name" value="Integrase_recombinase_N"/>
</dbReference>
<dbReference type="InterPro" id="IPR011010">
    <property type="entry name" value="DNA_brk_join_enz"/>
</dbReference>
<dbReference type="PANTHER" id="PTHR30349">
    <property type="entry name" value="PHAGE INTEGRASE-RELATED"/>
    <property type="match status" value="1"/>
</dbReference>
<dbReference type="CDD" id="cd01184">
    <property type="entry name" value="INT_C_like_1"/>
    <property type="match status" value="1"/>
</dbReference>
<dbReference type="InterPro" id="IPR044068">
    <property type="entry name" value="CB"/>
</dbReference>
<keyword evidence="3 5" id="KW-0238">DNA-binding</keyword>
<dbReference type="PANTHER" id="PTHR30349:SF41">
    <property type="entry name" value="INTEGRASE_RECOMBINASE PROTEIN MJ0367-RELATED"/>
    <property type="match status" value="1"/>
</dbReference>
<dbReference type="Pfam" id="PF20172">
    <property type="entry name" value="DUF6538"/>
    <property type="match status" value="1"/>
</dbReference>
<dbReference type="AlphaFoldDB" id="A0AAN0XTP8"/>
<evidence type="ECO:0000313" key="9">
    <source>
        <dbReference type="Proteomes" id="UP000092018"/>
    </source>
</evidence>
<keyword evidence="2" id="KW-0229">DNA integration</keyword>
<dbReference type="InterPro" id="IPR002104">
    <property type="entry name" value="Integrase_catalytic"/>
</dbReference>
<name>A0AAN0XTP8_9VIBR</name>
<evidence type="ECO:0000256" key="5">
    <source>
        <dbReference type="PROSITE-ProRule" id="PRU01248"/>
    </source>
</evidence>
<sequence length="435" mass="50382">MYLTRNRNSTYYTRIYIPLSLQKNGFPKEIRFSLGTTNRYQAIDRNLIVSLEARRAIKTISKSDTPEIFKERLSAIVETIRKQNFTSAASGRVTRARKPKVTKAKHNPDFKTTNKDLLNAFVHTKRSEGIKNRSIQQLESRVSHYLSQLGMSALKATPRDAMEYRDNLLNEGRSRKTNVEYLAAVKQFYHWLCLRGECKVSPFERIKLAVRKQAPHQDRPRWSREQLLKLFRHKKFTHPYDKDFANQSMQTITEDFWIPLVLLHTGARIGEICQLRTNDVYEKGGLWVLSINDDGDDMSLKTPSSLRLIPVHPYLIERGFIRYCLARKKTGSEQLFDLKPIGVDKDWGKQFARRFERALTESGFIGKNRPTLHSFRHTFIDELQQKGIPENVVAELVGHTKKGITYGRYGKSMCVNQLYKALIAIELDLGMLGKL</sequence>
<dbReference type="EMBL" id="CP016177">
    <property type="protein sequence ID" value="ANO32414.1"/>
    <property type="molecule type" value="Genomic_DNA"/>
</dbReference>
<feature type="domain" description="Tyr recombinase" evidence="6">
    <location>
        <begin position="235"/>
        <end position="423"/>
    </location>
</feature>
<keyword evidence="4" id="KW-0233">DNA recombination</keyword>
<dbReference type="RefSeq" id="WP_065209617.1">
    <property type="nucleotide sequence ID" value="NZ_CP016177.1"/>
</dbReference>
<dbReference type="InterPro" id="IPR013762">
    <property type="entry name" value="Integrase-like_cat_sf"/>
</dbReference>
<proteinExistence type="inferred from homology"/>
<dbReference type="Gene3D" id="1.10.443.10">
    <property type="entry name" value="Intergrase catalytic core"/>
    <property type="match status" value="1"/>
</dbReference>
<evidence type="ECO:0000256" key="4">
    <source>
        <dbReference type="ARBA" id="ARBA00023172"/>
    </source>
</evidence>
<dbReference type="PROSITE" id="PS51898">
    <property type="entry name" value="TYR_RECOMBINASE"/>
    <property type="match status" value="1"/>
</dbReference>
<dbReference type="PROSITE" id="PS51900">
    <property type="entry name" value="CB"/>
    <property type="match status" value="1"/>
</dbReference>
<dbReference type="InterPro" id="IPR046668">
    <property type="entry name" value="DUF6538"/>
</dbReference>
<dbReference type="Proteomes" id="UP000092018">
    <property type="component" value="Chromosome 1"/>
</dbReference>
<dbReference type="KEGG" id="vbr:A6E01_04015"/>